<dbReference type="CDD" id="cd01948">
    <property type="entry name" value="EAL"/>
    <property type="match status" value="1"/>
</dbReference>
<evidence type="ECO:0000313" key="3">
    <source>
        <dbReference type="EMBL" id="EMZ22822.1"/>
    </source>
</evidence>
<dbReference type="InterPro" id="IPR035919">
    <property type="entry name" value="EAL_sf"/>
</dbReference>
<dbReference type="STRING" id="1235802.C823_03867"/>
<dbReference type="HOGENOM" id="CLU_026360_0_0_9"/>
<dbReference type="SMART" id="SM00052">
    <property type="entry name" value="EAL"/>
    <property type="match status" value="1"/>
</dbReference>
<evidence type="ECO:0000259" key="2">
    <source>
        <dbReference type="PROSITE" id="PS50883"/>
    </source>
</evidence>
<evidence type="ECO:0000256" key="1">
    <source>
        <dbReference type="SAM" id="Phobius"/>
    </source>
</evidence>
<dbReference type="SMART" id="SM00267">
    <property type="entry name" value="GGDEF"/>
    <property type="match status" value="1"/>
</dbReference>
<reference evidence="3 4" key="1">
    <citation type="journal article" date="2014" name="Genome Announc.">
        <title>Draft genome sequences of the altered schaedler flora, a defined bacterial community from gnotobiotic mice.</title>
        <authorList>
            <person name="Wannemuehler M.J."/>
            <person name="Overstreet A.M."/>
            <person name="Ward D.V."/>
            <person name="Phillips G.J."/>
        </authorList>
    </citation>
    <scope>NUCLEOTIDE SEQUENCE [LARGE SCALE GENOMIC DNA]</scope>
    <source>
        <strain evidence="3 4">ASF492</strain>
    </source>
</reference>
<feature type="domain" description="EAL" evidence="2">
    <location>
        <begin position="419"/>
        <end position="673"/>
    </location>
</feature>
<dbReference type="EMBL" id="AQFT01000117">
    <property type="protein sequence ID" value="EMZ22822.1"/>
    <property type="molecule type" value="Genomic_DNA"/>
</dbReference>
<protein>
    <recommendedName>
        <fullName evidence="2">EAL domain-containing protein</fullName>
    </recommendedName>
</protein>
<feature type="transmembrane region" description="Helical" evidence="1">
    <location>
        <begin position="21"/>
        <end position="47"/>
    </location>
</feature>
<dbReference type="Gene3D" id="3.20.20.450">
    <property type="entry name" value="EAL domain"/>
    <property type="match status" value="1"/>
</dbReference>
<dbReference type="PROSITE" id="PS51257">
    <property type="entry name" value="PROKAR_LIPOPROTEIN"/>
    <property type="match status" value="1"/>
</dbReference>
<dbReference type="InterPro" id="IPR050706">
    <property type="entry name" value="Cyclic-di-GMP_PDE-like"/>
</dbReference>
<dbReference type="SUPFAM" id="SSF55073">
    <property type="entry name" value="Nucleotide cyclase"/>
    <property type="match status" value="1"/>
</dbReference>
<keyword evidence="1" id="KW-0812">Transmembrane</keyword>
<comment type="caution">
    <text evidence="3">The sequence shown here is derived from an EMBL/GenBank/DDBJ whole genome shotgun (WGS) entry which is preliminary data.</text>
</comment>
<dbReference type="PANTHER" id="PTHR33121:SF71">
    <property type="entry name" value="OXYGEN SENSOR PROTEIN DOSP"/>
    <property type="match status" value="1"/>
</dbReference>
<dbReference type="eggNOG" id="COG2200">
    <property type="taxonomic scope" value="Bacteria"/>
</dbReference>
<organism evidence="3 4">
    <name type="scientific">Eubacterium plexicaudatum ASF492</name>
    <dbReference type="NCBI Taxonomy" id="1235802"/>
    <lineage>
        <taxon>Bacteria</taxon>
        <taxon>Bacillati</taxon>
        <taxon>Bacillota</taxon>
        <taxon>Clostridia</taxon>
        <taxon>Eubacteriales</taxon>
        <taxon>Eubacteriaceae</taxon>
        <taxon>Eubacterium</taxon>
    </lineage>
</organism>
<dbReference type="Gene3D" id="3.30.70.270">
    <property type="match status" value="1"/>
</dbReference>
<sequence length="673" mass="78409">MDKQKRKKTGRCYKKSIWPSVALFIIFMGSCAGMVTIFVVFTLGFVLDSKMTRMQDDARYIGNLIERRIEQESLDEVISYAENFMEEENDICIVDENNRIVRHFGKGLPDFEKVETVILFRSYQIIPDMEPGLLEGDQTFFISFHELLKRSLEALEKSSYEDKRWLEQPLFYACYWTEIPVRVSGYRFYFRDSVQILQKNVFYMNAVILAELLLLGIPTLLLFINVISSIRMQKRMVYLLQEDPVTGGKNWNYFLEHSKKILRQVRNTRYTYAVVNLHMIRYQDYCACYGNKESETLLKKIDGFLRICMDRGETFARFARADFGLLLRCSSQEQCEKRLKKMLVELTGIKKDKIMSFSAGIYFLRPAANWNGKWRRQRRQINIDQVYHFAGAARCAMRGKEGEYIKVFDQQILQEQIWKNKVEETMGAALLNGEFQLYLQPKYHPVTEKIVGAEALVRWISPEEGMIPPNRFIPIFEQNGFITKLDDYMILAVAKLQSEWKIQRRKQVPVSVNISRVNFVKEDLATHICHLVDGYGAEHAGIELELTESVFFGNKKLLQKILKELKMCGFSISMDDFGAGYSSLNSLKDLPIDVLKLDMDFFRGEGAMERGKIVVQETIRLAKALNMKTVAEGIEKKEQVEFLAEHGCDMIQGYYFAQPMPVEEFNKLLEQER</sequence>
<dbReference type="AlphaFoldDB" id="N2A0G8"/>
<proteinExistence type="predicted"/>
<keyword evidence="1" id="KW-0472">Membrane</keyword>
<dbReference type="SUPFAM" id="SSF141868">
    <property type="entry name" value="EAL domain-like"/>
    <property type="match status" value="1"/>
</dbReference>
<dbReference type="GO" id="GO:0071111">
    <property type="term" value="F:cyclic-guanylate-specific phosphodiesterase activity"/>
    <property type="evidence" value="ECO:0007669"/>
    <property type="project" value="InterPro"/>
</dbReference>
<evidence type="ECO:0000313" key="4">
    <source>
        <dbReference type="Proteomes" id="UP000012589"/>
    </source>
</evidence>
<dbReference type="InterPro" id="IPR043128">
    <property type="entry name" value="Rev_trsase/Diguanyl_cyclase"/>
</dbReference>
<dbReference type="Pfam" id="PF00563">
    <property type="entry name" value="EAL"/>
    <property type="match status" value="1"/>
</dbReference>
<name>N2A0G8_9FIRM</name>
<keyword evidence="1" id="KW-1133">Transmembrane helix</keyword>
<dbReference type="PATRIC" id="fig|1235802.3.peg.4088"/>
<keyword evidence="4" id="KW-1185">Reference proteome</keyword>
<dbReference type="PROSITE" id="PS50883">
    <property type="entry name" value="EAL"/>
    <property type="match status" value="1"/>
</dbReference>
<dbReference type="InterPro" id="IPR000160">
    <property type="entry name" value="GGDEF_dom"/>
</dbReference>
<accession>N2A0G8</accession>
<dbReference type="Pfam" id="PF00990">
    <property type="entry name" value="GGDEF"/>
    <property type="match status" value="1"/>
</dbReference>
<dbReference type="InterPro" id="IPR001633">
    <property type="entry name" value="EAL_dom"/>
</dbReference>
<feature type="transmembrane region" description="Helical" evidence="1">
    <location>
        <begin position="202"/>
        <end position="227"/>
    </location>
</feature>
<dbReference type="PANTHER" id="PTHR33121">
    <property type="entry name" value="CYCLIC DI-GMP PHOSPHODIESTERASE PDEF"/>
    <property type="match status" value="1"/>
</dbReference>
<gene>
    <name evidence="3" type="ORF">C823_03867</name>
</gene>
<dbReference type="OrthoDB" id="9805474at2"/>
<dbReference type="Proteomes" id="UP000012589">
    <property type="component" value="Unassembled WGS sequence"/>
</dbReference>
<dbReference type="InterPro" id="IPR029787">
    <property type="entry name" value="Nucleotide_cyclase"/>
</dbReference>